<dbReference type="PANTHER" id="PTHR24148:SF82">
    <property type="entry name" value="HETEROKARYON INCOMPATIBILITY DOMAIN-CONTAINING PROTEIN"/>
    <property type="match status" value="1"/>
</dbReference>
<dbReference type="PANTHER" id="PTHR24148">
    <property type="entry name" value="ANKYRIN REPEAT DOMAIN-CONTAINING PROTEIN 39 HOMOLOG-RELATED"/>
    <property type="match status" value="1"/>
</dbReference>
<dbReference type="OrthoDB" id="3553147at2759"/>
<feature type="domain" description="Heterokaryon incompatibility" evidence="1">
    <location>
        <begin position="59"/>
        <end position="159"/>
    </location>
</feature>
<evidence type="ECO:0000313" key="3">
    <source>
        <dbReference type="Proteomes" id="UP000700596"/>
    </source>
</evidence>
<name>A0A9P9D1B7_9PLEO</name>
<sequence length="161" mass="18672">MTDKDTIPFRGIYNDPGCYRPLNYHSKEIRYLEVAPGYGKEPLLCTLGYTSLVDDVAPFEALSYTWGDISTTVMLNLRYLDEHSRQQSEYQTQHYKITPNLQGALLRLRYEDQPRKIWVDAVCINQVDDTERTEQVQIMGLVYSIAQRVLVWLGEEDLSSN</sequence>
<dbReference type="EMBL" id="JAGMWT010000026">
    <property type="protein sequence ID" value="KAH7110856.1"/>
    <property type="molecule type" value="Genomic_DNA"/>
</dbReference>
<evidence type="ECO:0000313" key="2">
    <source>
        <dbReference type="EMBL" id="KAH7110856.1"/>
    </source>
</evidence>
<comment type="caution">
    <text evidence="2">The sequence shown here is derived from an EMBL/GenBank/DDBJ whole genome shotgun (WGS) entry which is preliminary data.</text>
</comment>
<gene>
    <name evidence="2" type="ORF">B0J11DRAFT_473714</name>
</gene>
<protein>
    <submittedName>
        <fullName evidence="2">Heterokaryon incompatibility protein-domain-containing protein</fullName>
    </submittedName>
</protein>
<reference evidence="2" key="1">
    <citation type="journal article" date="2021" name="Nat. Commun.">
        <title>Genetic determinants of endophytism in the Arabidopsis root mycobiome.</title>
        <authorList>
            <person name="Mesny F."/>
            <person name="Miyauchi S."/>
            <person name="Thiergart T."/>
            <person name="Pickel B."/>
            <person name="Atanasova L."/>
            <person name="Karlsson M."/>
            <person name="Huettel B."/>
            <person name="Barry K.W."/>
            <person name="Haridas S."/>
            <person name="Chen C."/>
            <person name="Bauer D."/>
            <person name="Andreopoulos W."/>
            <person name="Pangilinan J."/>
            <person name="LaButti K."/>
            <person name="Riley R."/>
            <person name="Lipzen A."/>
            <person name="Clum A."/>
            <person name="Drula E."/>
            <person name="Henrissat B."/>
            <person name="Kohler A."/>
            <person name="Grigoriev I.V."/>
            <person name="Martin F.M."/>
            <person name="Hacquard S."/>
        </authorList>
    </citation>
    <scope>NUCLEOTIDE SEQUENCE</scope>
    <source>
        <strain evidence="2">MPI-CAGE-CH-0243</strain>
    </source>
</reference>
<dbReference type="InterPro" id="IPR010730">
    <property type="entry name" value="HET"/>
</dbReference>
<keyword evidence="3" id="KW-1185">Reference proteome</keyword>
<organism evidence="2 3">
    <name type="scientific">Dendryphion nanum</name>
    <dbReference type="NCBI Taxonomy" id="256645"/>
    <lineage>
        <taxon>Eukaryota</taxon>
        <taxon>Fungi</taxon>
        <taxon>Dikarya</taxon>
        <taxon>Ascomycota</taxon>
        <taxon>Pezizomycotina</taxon>
        <taxon>Dothideomycetes</taxon>
        <taxon>Pleosporomycetidae</taxon>
        <taxon>Pleosporales</taxon>
        <taxon>Torulaceae</taxon>
        <taxon>Dendryphion</taxon>
    </lineage>
</organism>
<feature type="non-terminal residue" evidence="2">
    <location>
        <position position="161"/>
    </location>
</feature>
<dbReference type="InterPro" id="IPR052895">
    <property type="entry name" value="HetReg/Transcr_Mod"/>
</dbReference>
<evidence type="ECO:0000259" key="1">
    <source>
        <dbReference type="Pfam" id="PF06985"/>
    </source>
</evidence>
<dbReference type="Pfam" id="PF06985">
    <property type="entry name" value="HET"/>
    <property type="match status" value="1"/>
</dbReference>
<dbReference type="AlphaFoldDB" id="A0A9P9D1B7"/>
<dbReference type="Proteomes" id="UP000700596">
    <property type="component" value="Unassembled WGS sequence"/>
</dbReference>
<accession>A0A9P9D1B7</accession>
<proteinExistence type="predicted"/>